<dbReference type="EMBL" id="SJPH01000003">
    <property type="protein sequence ID" value="TWT46644.1"/>
    <property type="molecule type" value="Genomic_DNA"/>
</dbReference>
<keyword evidence="2" id="KW-0132">Cell division</keyword>
<reference evidence="6 7" key="1">
    <citation type="submission" date="2019-02" db="EMBL/GenBank/DDBJ databases">
        <title>Deep-cultivation of Planctomycetes and their phenomic and genomic characterization uncovers novel biology.</title>
        <authorList>
            <person name="Wiegand S."/>
            <person name="Jogler M."/>
            <person name="Boedeker C."/>
            <person name="Pinto D."/>
            <person name="Vollmers J."/>
            <person name="Rivas-Marin E."/>
            <person name="Kohn T."/>
            <person name="Peeters S.H."/>
            <person name="Heuer A."/>
            <person name="Rast P."/>
            <person name="Oberbeckmann S."/>
            <person name="Bunk B."/>
            <person name="Jeske O."/>
            <person name="Meyerdierks A."/>
            <person name="Storesund J.E."/>
            <person name="Kallscheuer N."/>
            <person name="Luecker S."/>
            <person name="Lage O.M."/>
            <person name="Pohl T."/>
            <person name="Merkel B.J."/>
            <person name="Hornburger P."/>
            <person name="Mueller R.-W."/>
            <person name="Bruemmer F."/>
            <person name="Labrenz M."/>
            <person name="Spormann A.M."/>
            <person name="Op Den Camp H."/>
            <person name="Overmann J."/>
            <person name="Amann R."/>
            <person name="Jetten M.S.M."/>
            <person name="Mascher T."/>
            <person name="Medema M.H."/>
            <person name="Devos D.P."/>
            <person name="Kaster A.-K."/>
            <person name="Ovreas L."/>
            <person name="Rohde M."/>
            <person name="Galperin M.Y."/>
            <person name="Jogler C."/>
        </authorList>
    </citation>
    <scope>NUCLEOTIDE SEQUENCE [LARGE SCALE GENOMIC DNA]</scope>
    <source>
        <strain evidence="6 7">Pla111</strain>
    </source>
</reference>
<evidence type="ECO:0000256" key="4">
    <source>
        <dbReference type="ARBA" id="ARBA00023306"/>
    </source>
</evidence>
<evidence type="ECO:0000256" key="3">
    <source>
        <dbReference type="ARBA" id="ARBA00022829"/>
    </source>
</evidence>
<organism evidence="6 7">
    <name type="scientific">Botrimarina hoheduenensis</name>
    <dbReference type="NCBI Taxonomy" id="2528000"/>
    <lineage>
        <taxon>Bacteria</taxon>
        <taxon>Pseudomonadati</taxon>
        <taxon>Planctomycetota</taxon>
        <taxon>Planctomycetia</taxon>
        <taxon>Pirellulales</taxon>
        <taxon>Lacipirellulaceae</taxon>
        <taxon>Botrimarina</taxon>
    </lineage>
</organism>
<dbReference type="SUPFAM" id="SSF46785">
    <property type="entry name" value="Winged helix' DNA-binding domain"/>
    <property type="match status" value="2"/>
</dbReference>
<name>A0A5C5W7U2_9BACT</name>
<keyword evidence="4" id="KW-0131">Cell cycle</keyword>
<accession>A0A5C5W7U2</accession>
<dbReference type="AlphaFoldDB" id="A0A5C5W7U2"/>
<comment type="caution">
    <text evidence="6">The sequence shown here is derived from an EMBL/GenBank/DDBJ whole genome shotgun (WGS) entry which is preliminary data.</text>
</comment>
<keyword evidence="7" id="KW-1185">Reference proteome</keyword>
<dbReference type="PANTHER" id="PTHR34298:SF2">
    <property type="entry name" value="SEGREGATION AND CONDENSATION PROTEIN B"/>
    <property type="match status" value="1"/>
</dbReference>
<dbReference type="PANTHER" id="PTHR34298">
    <property type="entry name" value="SEGREGATION AND CONDENSATION PROTEIN B"/>
    <property type="match status" value="1"/>
</dbReference>
<feature type="region of interest" description="Disordered" evidence="5">
    <location>
        <begin position="33"/>
        <end position="62"/>
    </location>
</feature>
<dbReference type="GO" id="GO:0051304">
    <property type="term" value="P:chromosome separation"/>
    <property type="evidence" value="ECO:0007669"/>
    <property type="project" value="InterPro"/>
</dbReference>
<evidence type="ECO:0000313" key="7">
    <source>
        <dbReference type="Proteomes" id="UP000318995"/>
    </source>
</evidence>
<evidence type="ECO:0000256" key="5">
    <source>
        <dbReference type="SAM" id="MobiDB-lite"/>
    </source>
</evidence>
<dbReference type="InterPro" id="IPR036388">
    <property type="entry name" value="WH-like_DNA-bd_sf"/>
</dbReference>
<gene>
    <name evidence="6" type="primary">scpB_1</name>
    <name evidence="6" type="ORF">Pla111_17450</name>
</gene>
<dbReference type="Gene3D" id="1.10.10.10">
    <property type="entry name" value="Winged helix-like DNA-binding domain superfamily/Winged helix DNA-binding domain"/>
    <property type="match status" value="2"/>
</dbReference>
<feature type="region of interest" description="Disordered" evidence="5">
    <location>
        <begin position="1"/>
        <end position="21"/>
    </location>
</feature>
<evidence type="ECO:0000313" key="6">
    <source>
        <dbReference type="EMBL" id="TWT46644.1"/>
    </source>
</evidence>
<dbReference type="InterPro" id="IPR036390">
    <property type="entry name" value="WH_DNA-bd_sf"/>
</dbReference>
<feature type="compositionally biased region" description="Low complexity" evidence="5">
    <location>
        <begin position="48"/>
        <end position="62"/>
    </location>
</feature>
<feature type="compositionally biased region" description="Basic and acidic residues" evidence="5">
    <location>
        <begin position="1"/>
        <end position="17"/>
    </location>
</feature>
<dbReference type="GO" id="GO:0051301">
    <property type="term" value="P:cell division"/>
    <property type="evidence" value="ECO:0007669"/>
    <property type="project" value="UniProtKB-KW"/>
</dbReference>
<dbReference type="RefSeq" id="WP_146573326.1">
    <property type="nucleotide sequence ID" value="NZ_SJPH01000003.1"/>
</dbReference>
<evidence type="ECO:0000256" key="2">
    <source>
        <dbReference type="ARBA" id="ARBA00022618"/>
    </source>
</evidence>
<protein>
    <submittedName>
        <fullName evidence="6">Segregation and condensation protein B</fullName>
    </submittedName>
</protein>
<evidence type="ECO:0000256" key="1">
    <source>
        <dbReference type="ARBA" id="ARBA00022490"/>
    </source>
</evidence>
<dbReference type="InterPro" id="IPR005234">
    <property type="entry name" value="ScpB_csome_segregation"/>
</dbReference>
<sequence>MSRPNDHPNDPPEKSADKPATLSLERLRSAMAAMLGAPAKPVAPTSPDDPATENPADPAADPAAAGRLLEDAAAGPVTLRGVVEATLFVGGEQGGPISVETLAGALRGVSAAEVEAIVDELNAAYQRDGSPLSIQRSAGGLTLRVDASMERLADRLGRRVRPARLSSAALETLAVIAYRQPIDSAAIDELRQRRSAATVAQLIRYDLVARQSPDQEGEVRLVTTPRFLRLAGVASLQQLPRAAEFDD</sequence>
<keyword evidence="3" id="KW-0159">Chromosome partition</keyword>
<dbReference type="OrthoDB" id="211906at2"/>
<keyword evidence="1" id="KW-0963">Cytoplasm</keyword>
<proteinExistence type="predicted"/>
<dbReference type="Proteomes" id="UP000318995">
    <property type="component" value="Unassembled WGS sequence"/>
</dbReference>
<dbReference type="Pfam" id="PF04079">
    <property type="entry name" value="SMC_ScpB"/>
    <property type="match status" value="1"/>
</dbReference>